<evidence type="ECO:0000256" key="3">
    <source>
        <dbReference type="ARBA" id="ARBA00023098"/>
    </source>
</evidence>
<evidence type="ECO:0000256" key="1">
    <source>
        <dbReference type="ARBA" id="ARBA00022801"/>
    </source>
</evidence>
<feature type="active site" description="Nucleophile" evidence="4">
    <location>
        <position position="56"/>
    </location>
</feature>
<reference evidence="7" key="1">
    <citation type="journal article" date="2019" name="Int. J. Syst. Evol. Microbiol.">
        <title>The Global Catalogue of Microorganisms (GCM) 10K type strain sequencing project: providing services to taxonomists for standard genome sequencing and annotation.</title>
        <authorList>
            <consortium name="The Broad Institute Genomics Platform"/>
            <consortium name="The Broad Institute Genome Sequencing Center for Infectious Disease"/>
            <person name="Wu L."/>
            <person name="Ma J."/>
        </authorList>
    </citation>
    <scope>NUCLEOTIDE SEQUENCE [LARGE SCALE GENOMIC DNA]</scope>
    <source>
        <strain evidence="7">CCUG 48884</strain>
    </source>
</reference>
<dbReference type="InterPro" id="IPR016035">
    <property type="entry name" value="Acyl_Trfase/lysoPLipase"/>
</dbReference>
<evidence type="ECO:0000259" key="5">
    <source>
        <dbReference type="PROSITE" id="PS51635"/>
    </source>
</evidence>
<dbReference type="EMBL" id="JBHTMC010000024">
    <property type="protein sequence ID" value="MFD1264385.1"/>
    <property type="molecule type" value="Genomic_DNA"/>
</dbReference>
<dbReference type="Pfam" id="PF01734">
    <property type="entry name" value="Patatin"/>
    <property type="match status" value="1"/>
</dbReference>
<dbReference type="InterPro" id="IPR050301">
    <property type="entry name" value="NTE"/>
</dbReference>
<evidence type="ECO:0000313" key="7">
    <source>
        <dbReference type="Proteomes" id="UP001597158"/>
    </source>
</evidence>
<proteinExistence type="predicted"/>
<gene>
    <name evidence="6" type="primary">rssA</name>
    <name evidence="6" type="ORF">ACFQ4M_12425</name>
</gene>
<feature type="active site" description="Proton acceptor" evidence="4">
    <location>
        <position position="169"/>
    </location>
</feature>
<sequence length="322" mass="33611">MTPPGAFALPPQRDGGHEPVIGLALGSGAARGWAHLGVLRALAEEGIAPRVISGCSIGALVGAAAASGDLDKLTRWAETLKWQDVVSLLDVSLRGGLIKGQKLISFFERNFIDRDFSELDARFACVATELGSGREVWLHDGSVSAAVRASIALPGLMTPVMYQGHLLVDGGLVNPVPVSLCRAMGADVVIAVDLGSDMVGRALRRTAAAPVPIEETEAGWTERLLAGLGLSRDDIDALSAAIPFGSDSSPSLASVISSSINIMQVRIARSRLAGDPADVLISPRVGQLGLMDYHRADEAIAEGVAAVGRVRTVLRELTGRSD</sequence>
<dbReference type="Proteomes" id="UP001597158">
    <property type="component" value="Unassembled WGS sequence"/>
</dbReference>
<name>A0ABW3WGB4_9RHOO</name>
<dbReference type="InterPro" id="IPR002641">
    <property type="entry name" value="PNPLA_dom"/>
</dbReference>
<evidence type="ECO:0000256" key="2">
    <source>
        <dbReference type="ARBA" id="ARBA00022963"/>
    </source>
</evidence>
<keyword evidence="2 4" id="KW-0442">Lipid degradation</keyword>
<comment type="caution">
    <text evidence="6">The sequence shown here is derived from an EMBL/GenBank/DDBJ whole genome shotgun (WGS) entry which is preliminary data.</text>
</comment>
<keyword evidence="1 4" id="KW-0378">Hydrolase</keyword>
<organism evidence="6 7">
    <name type="scientific">Thauera mechernichensis</name>
    <dbReference type="NCBI Taxonomy" id="82788"/>
    <lineage>
        <taxon>Bacteria</taxon>
        <taxon>Pseudomonadati</taxon>
        <taxon>Pseudomonadota</taxon>
        <taxon>Betaproteobacteria</taxon>
        <taxon>Rhodocyclales</taxon>
        <taxon>Zoogloeaceae</taxon>
        <taxon>Thauera</taxon>
    </lineage>
</organism>
<feature type="short sequence motif" description="GXSXG" evidence="4">
    <location>
        <begin position="54"/>
        <end position="58"/>
    </location>
</feature>
<accession>A0ABW3WGB4</accession>
<dbReference type="NCBIfam" id="NF007623">
    <property type="entry name" value="PRK10279.1"/>
    <property type="match status" value="1"/>
</dbReference>
<protein>
    <submittedName>
        <fullName evidence="6">Patatin-like phospholipase RssA</fullName>
    </submittedName>
</protein>
<dbReference type="PANTHER" id="PTHR14226:SF76">
    <property type="entry name" value="NTE FAMILY PROTEIN RSSA"/>
    <property type="match status" value="1"/>
</dbReference>
<dbReference type="SUPFAM" id="SSF52151">
    <property type="entry name" value="FabD/lysophospholipase-like"/>
    <property type="match status" value="1"/>
</dbReference>
<keyword evidence="3 4" id="KW-0443">Lipid metabolism</keyword>
<dbReference type="PANTHER" id="PTHR14226">
    <property type="entry name" value="NEUROPATHY TARGET ESTERASE/SWISS CHEESE D.MELANOGASTER"/>
    <property type="match status" value="1"/>
</dbReference>
<feature type="domain" description="PNPLA" evidence="5">
    <location>
        <begin position="23"/>
        <end position="182"/>
    </location>
</feature>
<dbReference type="PROSITE" id="PS51635">
    <property type="entry name" value="PNPLA"/>
    <property type="match status" value="1"/>
</dbReference>
<dbReference type="Gene3D" id="3.40.1090.10">
    <property type="entry name" value="Cytosolic phospholipase A2 catalytic domain"/>
    <property type="match status" value="2"/>
</dbReference>
<feature type="short sequence motif" description="DGA/G" evidence="4">
    <location>
        <begin position="169"/>
        <end position="171"/>
    </location>
</feature>
<evidence type="ECO:0000313" key="6">
    <source>
        <dbReference type="EMBL" id="MFD1264385.1"/>
    </source>
</evidence>
<keyword evidence="7" id="KW-1185">Reference proteome</keyword>
<dbReference type="RefSeq" id="WP_002923761.1">
    <property type="nucleotide sequence ID" value="NZ_JARQZE010000002.1"/>
</dbReference>
<comment type="caution">
    <text evidence="4">Lacks conserved residue(s) required for the propagation of feature annotation.</text>
</comment>
<evidence type="ECO:0000256" key="4">
    <source>
        <dbReference type="PROSITE-ProRule" id="PRU01161"/>
    </source>
</evidence>